<reference evidence="2 3" key="1">
    <citation type="journal article" date="2012" name="Proc. Natl. Acad. Sci. U.S.A.">
        <title>Antigenic diversity is generated by distinct evolutionary mechanisms in African trypanosome species.</title>
        <authorList>
            <person name="Jackson A.P."/>
            <person name="Berry A."/>
            <person name="Aslett M."/>
            <person name="Allison H.C."/>
            <person name="Burton P."/>
            <person name="Vavrova-Anderson J."/>
            <person name="Brown R."/>
            <person name="Browne H."/>
            <person name="Corton N."/>
            <person name="Hauser H."/>
            <person name="Gamble J."/>
            <person name="Gilderthorp R."/>
            <person name="Marcello L."/>
            <person name="McQuillan J."/>
            <person name="Otto T.D."/>
            <person name="Quail M.A."/>
            <person name="Sanders M.J."/>
            <person name="van Tonder A."/>
            <person name="Ginger M.L."/>
            <person name="Field M.C."/>
            <person name="Barry J.D."/>
            <person name="Hertz-Fowler C."/>
            <person name="Berriman M."/>
        </authorList>
    </citation>
    <scope>NUCLEOTIDE SEQUENCE</scope>
    <source>
        <strain evidence="2 3">Y486</strain>
    </source>
</reference>
<organism evidence="2 3">
    <name type="scientific">Trypanosoma vivax (strain Y486)</name>
    <dbReference type="NCBI Taxonomy" id="1055687"/>
    <lineage>
        <taxon>Eukaryota</taxon>
        <taxon>Discoba</taxon>
        <taxon>Euglenozoa</taxon>
        <taxon>Kinetoplastea</taxon>
        <taxon>Metakinetoplastina</taxon>
        <taxon>Trypanosomatida</taxon>
        <taxon>Trypanosomatidae</taxon>
        <taxon>Trypanosoma</taxon>
        <taxon>Duttonella</taxon>
    </lineage>
</organism>
<dbReference type="AlphaFoldDB" id="F9WUU4"/>
<dbReference type="EMBL" id="CAEX01007514">
    <property type="protein sequence ID" value="CCD21343.1"/>
    <property type="molecule type" value="Genomic_DNA"/>
</dbReference>
<accession>F9WUU4</accession>
<feature type="compositionally biased region" description="Polar residues" evidence="1">
    <location>
        <begin position="263"/>
        <end position="274"/>
    </location>
</feature>
<feature type="compositionally biased region" description="Basic and acidic residues" evidence="1">
    <location>
        <begin position="188"/>
        <end position="206"/>
    </location>
</feature>
<evidence type="ECO:0000256" key="1">
    <source>
        <dbReference type="SAM" id="MobiDB-lite"/>
    </source>
</evidence>
<gene>
    <name evidence="2" type="ORF">TvY486_0003680</name>
</gene>
<dbReference type="Proteomes" id="UP000009027">
    <property type="component" value="Unassembled WGS sequence"/>
</dbReference>
<evidence type="ECO:0000313" key="2">
    <source>
        <dbReference type="EMBL" id="CCD21343.1"/>
    </source>
</evidence>
<feature type="compositionally biased region" description="Basic and acidic residues" evidence="1">
    <location>
        <begin position="214"/>
        <end position="226"/>
    </location>
</feature>
<name>F9WUU4_TRYVY</name>
<keyword evidence="3" id="KW-1185">Reference proteome</keyword>
<feature type="compositionally biased region" description="Basic residues" evidence="1">
    <location>
        <begin position="21"/>
        <end position="30"/>
    </location>
</feature>
<feature type="region of interest" description="Disordered" evidence="1">
    <location>
        <begin position="1"/>
        <end position="327"/>
    </location>
</feature>
<dbReference type="VEuPathDB" id="TriTrypDB:TvY486_0003680"/>
<feature type="compositionally biased region" description="Basic residues" evidence="1">
    <location>
        <begin position="292"/>
        <end position="306"/>
    </location>
</feature>
<protein>
    <submittedName>
        <fullName evidence="2">Uncharacterized protein</fullName>
    </submittedName>
</protein>
<feature type="compositionally biased region" description="Basic and acidic residues" evidence="1">
    <location>
        <begin position="307"/>
        <end position="318"/>
    </location>
</feature>
<evidence type="ECO:0000313" key="3">
    <source>
        <dbReference type="Proteomes" id="UP000009027"/>
    </source>
</evidence>
<feature type="compositionally biased region" description="Low complexity" evidence="1">
    <location>
        <begin position="9"/>
        <end position="20"/>
    </location>
</feature>
<proteinExistence type="predicted"/>
<feature type="compositionally biased region" description="Basic and acidic residues" evidence="1">
    <location>
        <begin position="121"/>
        <end position="134"/>
    </location>
</feature>
<sequence>MGRDKEPPKATQQAATTAPQRTKHQARRGKQPAQDTGQKGQTRKAARNQGVQQGHHLPTHAETPTRGGTPRSNSAPTTRKHNTKASWRQQQDGHCLPAGLQHNKAAQNNEGATQKRKTRHTTNEKERTRREGHTRCALTHEQACRKKRGRTWNNAQGSVNRKRDSTLGQTASKEEDADKSRRKRRQRTNKDKATKIKRHTPIDRHTAIGRARRKEGQRIKDSEDKQRRTRKSTAQTARKETSTKRATSWQEGRREQVARQHRNTTASTAKNSTVHGGRQPNFLRKTGTKPSRTTRRKKHRSRRKTGERRQGKQKEKTRGTSTGKGGR</sequence>